<dbReference type="InterPro" id="IPR010869">
    <property type="entry name" value="DUF1501"/>
</dbReference>
<name>A0A4R7SR71_9BACT</name>
<dbReference type="SUPFAM" id="SSF53649">
    <property type="entry name" value="Alkaline phosphatase-like"/>
    <property type="match status" value="1"/>
</dbReference>
<proteinExistence type="predicted"/>
<comment type="caution">
    <text evidence="2">The sequence shown here is derived from an EMBL/GenBank/DDBJ whole genome shotgun (WGS) entry which is preliminary data.</text>
</comment>
<dbReference type="InterPro" id="IPR017850">
    <property type="entry name" value="Alkaline_phosphatase_core_sf"/>
</dbReference>
<dbReference type="AlphaFoldDB" id="A0A4R7SR71"/>
<evidence type="ECO:0000313" key="2">
    <source>
        <dbReference type="EMBL" id="TDU81185.1"/>
    </source>
</evidence>
<evidence type="ECO:0000256" key="1">
    <source>
        <dbReference type="SAM" id="MobiDB-lite"/>
    </source>
</evidence>
<protein>
    <submittedName>
        <fullName evidence="2">Uncharacterized protein DUF1501</fullName>
    </submittedName>
</protein>
<dbReference type="PANTHER" id="PTHR43737">
    <property type="entry name" value="BLL7424 PROTEIN"/>
    <property type="match status" value="1"/>
</dbReference>
<feature type="region of interest" description="Disordered" evidence="1">
    <location>
        <begin position="1"/>
        <end position="35"/>
    </location>
</feature>
<keyword evidence="3" id="KW-1185">Reference proteome</keyword>
<accession>A0A4R7SR71</accession>
<dbReference type="Pfam" id="PF07394">
    <property type="entry name" value="DUF1501"/>
    <property type="match status" value="1"/>
</dbReference>
<gene>
    <name evidence="2" type="ORF">EI77_00488</name>
</gene>
<evidence type="ECO:0000313" key="3">
    <source>
        <dbReference type="Proteomes" id="UP000295662"/>
    </source>
</evidence>
<sequence>MAEVRTVKTPDASPEGPRINPATGTNNKHSGTPMTMNETALSRRSLLNRFGMGLGGVALAEMLAKEQARAADSGILGAPHAAPKAKRIIYLFMSGGPSHLDLFDYKPLLNQRHGEQLPDSVRGAQRLTGMSGNQSSIPMVGSPFKFTRHGQAGGWYSELLPHTASIADDICVVRSMFTESINHGPGVTFFQTGSQIAGRPSMGSWLSYGLGAQNENLPAFTVLITKDKSGQPLGAHLWGSGFLPTKHQGVLFRAAKDPVLYLGNPEGVSPSSRRLMLDRLKELHEHQFAGTPDVEISSRIDHYEMAYRMQSSIPEATNISDEPQHVLEMYGPDVKTPGTFAANCLQARRLAERGVRFIQLYHQDWDHHGGLPGNIRKLTKETDQASAALVKDLKQRGLLDDTLVVWGGEFGRTNYCQGKISENFGRDHHPRCFTAWMAGGGVKPGSLHGQTDDFGYNITQDGVHIHDFHATLLHLLGIDHERLTYKFQGRRYRLTDVHGHVVKGLLA</sequence>
<dbReference type="Proteomes" id="UP000295662">
    <property type="component" value="Unassembled WGS sequence"/>
</dbReference>
<organism evidence="2 3">
    <name type="scientific">Prosthecobacter fusiformis</name>
    <dbReference type="NCBI Taxonomy" id="48464"/>
    <lineage>
        <taxon>Bacteria</taxon>
        <taxon>Pseudomonadati</taxon>
        <taxon>Verrucomicrobiota</taxon>
        <taxon>Verrucomicrobiia</taxon>
        <taxon>Verrucomicrobiales</taxon>
        <taxon>Verrucomicrobiaceae</taxon>
        <taxon>Prosthecobacter</taxon>
    </lineage>
</organism>
<dbReference type="Gene3D" id="3.40.720.10">
    <property type="entry name" value="Alkaline Phosphatase, subunit A"/>
    <property type="match status" value="1"/>
</dbReference>
<reference evidence="2 3" key="1">
    <citation type="submission" date="2019-03" db="EMBL/GenBank/DDBJ databases">
        <title>Genomic Encyclopedia of Archaeal and Bacterial Type Strains, Phase II (KMG-II): from individual species to whole genera.</title>
        <authorList>
            <person name="Goeker M."/>
        </authorList>
    </citation>
    <scope>NUCLEOTIDE SEQUENCE [LARGE SCALE GENOMIC DNA]</scope>
    <source>
        <strain evidence="2 3">ATCC 25309</strain>
    </source>
</reference>
<dbReference type="PANTHER" id="PTHR43737:SF1">
    <property type="entry name" value="DUF1501 DOMAIN-CONTAINING PROTEIN"/>
    <property type="match status" value="1"/>
</dbReference>
<dbReference type="EMBL" id="SOCA01000001">
    <property type="protein sequence ID" value="TDU81185.1"/>
    <property type="molecule type" value="Genomic_DNA"/>
</dbReference>
<feature type="compositionally biased region" description="Polar residues" evidence="1">
    <location>
        <begin position="22"/>
        <end position="35"/>
    </location>
</feature>